<dbReference type="PRINTS" id="PR00463">
    <property type="entry name" value="EP450I"/>
</dbReference>
<dbReference type="GO" id="GO:0008395">
    <property type="term" value="F:steroid hydroxylase activity"/>
    <property type="evidence" value="ECO:0007669"/>
    <property type="project" value="TreeGrafter"/>
</dbReference>
<organism evidence="6 7">
    <name type="scientific">Rotaria sordida</name>
    <dbReference type="NCBI Taxonomy" id="392033"/>
    <lineage>
        <taxon>Eukaryota</taxon>
        <taxon>Metazoa</taxon>
        <taxon>Spiralia</taxon>
        <taxon>Gnathifera</taxon>
        <taxon>Rotifera</taxon>
        <taxon>Eurotatoria</taxon>
        <taxon>Bdelloidea</taxon>
        <taxon>Philodinida</taxon>
        <taxon>Philodinidae</taxon>
        <taxon>Rotaria</taxon>
    </lineage>
</organism>
<evidence type="ECO:0000256" key="3">
    <source>
        <dbReference type="ARBA" id="ARBA00022723"/>
    </source>
</evidence>
<evidence type="ECO:0000313" key="6">
    <source>
        <dbReference type="EMBL" id="CAF4085637.1"/>
    </source>
</evidence>
<accession>A0A819TYW8</accession>
<proteinExistence type="inferred from homology"/>
<dbReference type="PRINTS" id="PR00385">
    <property type="entry name" value="P450"/>
</dbReference>
<dbReference type="PANTHER" id="PTHR24302:SF15">
    <property type="entry name" value="FATTY-ACID PEROXYGENASE"/>
    <property type="match status" value="1"/>
</dbReference>
<dbReference type="InterPro" id="IPR001128">
    <property type="entry name" value="Cyt_P450"/>
</dbReference>
<keyword evidence="2" id="KW-0349">Heme</keyword>
<keyword evidence="4" id="KW-0560">Oxidoreductase</keyword>
<dbReference type="GO" id="GO:0016705">
    <property type="term" value="F:oxidoreductase activity, acting on paired donors, with incorporation or reduction of molecular oxygen"/>
    <property type="evidence" value="ECO:0007669"/>
    <property type="project" value="InterPro"/>
</dbReference>
<evidence type="ECO:0000256" key="2">
    <source>
        <dbReference type="ARBA" id="ARBA00022617"/>
    </source>
</evidence>
<evidence type="ECO:0000256" key="4">
    <source>
        <dbReference type="ARBA" id="ARBA00023002"/>
    </source>
</evidence>
<dbReference type="InterPro" id="IPR036396">
    <property type="entry name" value="Cyt_P450_sf"/>
</dbReference>
<feature type="non-terminal residue" evidence="6">
    <location>
        <position position="1"/>
    </location>
</feature>
<reference evidence="6" key="1">
    <citation type="submission" date="2021-02" db="EMBL/GenBank/DDBJ databases">
        <authorList>
            <person name="Nowell W R."/>
        </authorList>
    </citation>
    <scope>NUCLEOTIDE SEQUENCE</scope>
</reference>
<dbReference type="InterPro" id="IPR050705">
    <property type="entry name" value="Cytochrome_P450_3A"/>
</dbReference>
<dbReference type="InterPro" id="IPR002401">
    <property type="entry name" value="Cyt_P450_E_grp-I"/>
</dbReference>
<keyword evidence="3" id="KW-0479">Metal-binding</keyword>
<dbReference type="AlphaFoldDB" id="A0A819TYW8"/>
<sequence length="147" mass="16922">MAAGYETTSTALAYATYVLARHPEVLQKLQAEIDQFTLSNNDQSDDETRKYPDYDLVAQMPYMDMFVSEVLRMYPIGNGAVQRYAFEDTVVQGIKIEEGTLVHADVYSIHFDRELWGPEDPYVFFPERHETKRHSMAYLPFGAGPRQ</sequence>
<dbReference type="Pfam" id="PF00067">
    <property type="entry name" value="p450"/>
    <property type="match status" value="1"/>
</dbReference>
<dbReference type="EMBL" id="CAJOBD010007393">
    <property type="protein sequence ID" value="CAF4085637.1"/>
    <property type="molecule type" value="Genomic_DNA"/>
</dbReference>
<dbReference type="GO" id="GO:0020037">
    <property type="term" value="F:heme binding"/>
    <property type="evidence" value="ECO:0007669"/>
    <property type="project" value="InterPro"/>
</dbReference>
<evidence type="ECO:0000256" key="5">
    <source>
        <dbReference type="ARBA" id="ARBA00023004"/>
    </source>
</evidence>
<evidence type="ECO:0008006" key="8">
    <source>
        <dbReference type="Google" id="ProtNLM"/>
    </source>
</evidence>
<dbReference type="SUPFAM" id="SSF48264">
    <property type="entry name" value="Cytochrome P450"/>
    <property type="match status" value="1"/>
</dbReference>
<evidence type="ECO:0000256" key="1">
    <source>
        <dbReference type="ARBA" id="ARBA00010617"/>
    </source>
</evidence>
<comment type="caution">
    <text evidence="6">The sequence shown here is derived from an EMBL/GenBank/DDBJ whole genome shotgun (WGS) entry which is preliminary data.</text>
</comment>
<dbReference type="GO" id="GO:0005506">
    <property type="term" value="F:iron ion binding"/>
    <property type="evidence" value="ECO:0007669"/>
    <property type="project" value="InterPro"/>
</dbReference>
<dbReference type="PANTHER" id="PTHR24302">
    <property type="entry name" value="CYTOCHROME P450 FAMILY 3"/>
    <property type="match status" value="1"/>
</dbReference>
<evidence type="ECO:0000313" key="7">
    <source>
        <dbReference type="Proteomes" id="UP000663836"/>
    </source>
</evidence>
<protein>
    <recommendedName>
        <fullName evidence="8">Cytochrome P450</fullName>
    </recommendedName>
</protein>
<name>A0A819TYW8_9BILA</name>
<comment type="similarity">
    <text evidence="1">Belongs to the cytochrome P450 family.</text>
</comment>
<dbReference type="Gene3D" id="1.10.630.10">
    <property type="entry name" value="Cytochrome P450"/>
    <property type="match status" value="1"/>
</dbReference>
<keyword evidence="5" id="KW-0408">Iron</keyword>
<gene>
    <name evidence="6" type="ORF">JBS370_LOCUS30961</name>
</gene>
<dbReference type="Proteomes" id="UP000663836">
    <property type="component" value="Unassembled WGS sequence"/>
</dbReference>